<dbReference type="PANTHER" id="PTHR38441:SF1">
    <property type="entry name" value="MEMBRANE PROTEIN"/>
    <property type="match status" value="1"/>
</dbReference>
<evidence type="ECO:0000256" key="1">
    <source>
        <dbReference type="SAM" id="MobiDB-lite"/>
    </source>
</evidence>
<dbReference type="PANTHER" id="PTHR38441">
    <property type="entry name" value="INTEGRAL MEMBRANE PROTEIN-RELATED"/>
    <property type="match status" value="1"/>
</dbReference>
<evidence type="ECO:0000256" key="2">
    <source>
        <dbReference type="SAM" id="Phobius"/>
    </source>
</evidence>
<feature type="transmembrane region" description="Helical" evidence="2">
    <location>
        <begin position="40"/>
        <end position="58"/>
    </location>
</feature>
<feature type="region of interest" description="Disordered" evidence="1">
    <location>
        <begin position="1"/>
        <end position="20"/>
    </location>
</feature>
<keyword evidence="2" id="KW-1133">Transmembrane helix</keyword>
<dbReference type="EMBL" id="CP159218">
    <property type="protein sequence ID" value="XCG61926.1"/>
    <property type="molecule type" value="Genomic_DNA"/>
</dbReference>
<keyword evidence="2" id="KW-0472">Membrane</keyword>
<reference evidence="3" key="1">
    <citation type="submission" date="2024-05" db="EMBL/GenBank/DDBJ databases">
        <authorList>
            <person name="Cai S.Y."/>
            <person name="Jin L.M."/>
            <person name="Li H.R."/>
        </authorList>
    </citation>
    <scope>NUCLEOTIDE SEQUENCE</scope>
    <source>
        <strain evidence="3">A5-74</strain>
    </source>
</reference>
<feature type="compositionally biased region" description="Basic and acidic residues" evidence="1">
    <location>
        <begin position="1"/>
        <end position="10"/>
    </location>
</feature>
<keyword evidence="2" id="KW-0812">Transmembrane</keyword>
<gene>
    <name evidence="3" type="ORF">ABLG96_11570</name>
</gene>
<dbReference type="Pfam" id="PF04341">
    <property type="entry name" value="DUF485"/>
    <property type="match status" value="1"/>
</dbReference>
<feature type="transmembrane region" description="Helical" evidence="2">
    <location>
        <begin position="70"/>
        <end position="95"/>
    </location>
</feature>
<evidence type="ECO:0000313" key="3">
    <source>
        <dbReference type="EMBL" id="XCG61926.1"/>
    </source>
</evidence>
<dbReference type="RefSeq" id="WP_353647542.1">
    <property type="nucleotide sequence ID" value="NZ_CP159218.1"/>
</dbReference>
<organism evidence="3">
    <name type="scientific">Nakamurella sp. A5-74</name>
    <dbReference type="NCBI Taxonomy" id="3158264"/>
    <lineage>
        <taxon>Bacteria</taxon>
        <taxon>Bacillati</taxon>
        <taxon>Actinomycetota</taxon>
        <taxon>Actinomycetes</taxon>
        <taxon>Nakamurellales</taxon>
        <taxon>Nakamurellaceae</taxon>
        <taxon>Nakamurella</taxon>
    </lineage>
</organism>
<sequence length="119" mass="13212">MATPLDKHPSADTVPPDTPDWEALQASPEFARLRKAVRGFAFPMTAAFLAWYLLYVLLADYAHDFMGTKVFGNVNLGFVLGLLQFITTFAIAILYSRYAGRKMDPLADELRAQIEGAGR</sequence>
<proteinExistence type="predicted"/>
<dbReference type="SUPFAM" id="SSF103473">
    <property type="entry name" value="MFS general substrate transporter"/>
    <property type="match status" value="1"/>
</dbReference>
<dbReference type="InterPro" id="IPR036259">
    <property type="entry name" value="MFS_trans_sf"/>
</dbReference>
<dbReference type="AlphaFoldDB" id="A0AAU8DLX7"/>
<accession>A0AAU8DLX7</accession>
<dbReference type="InterPro" id="IPR007436">
    <property type="entry name" value="DUF485"/>
</dbReference>
<protein>
    <submittedName>
        <fullName evidence="3">DUF485 domain-containing protein</fullName>
    </submittedName>
</protein>
<name>A0AAU8DLX7_9ACTN</name>